<dbReference type="SUPFAM" id="SSF55469">
    <property type="entry name" value="FMN-dependent nitroreductase-like"/>
    <property type="match status" value="2"/>
</dbReference>
<dbReference type="AlphaFoldDB" id="C9LA81"/>
<sequence>MLQYCYIEIKGENMNLYEAIFLRKSVRNYEMEVISPEILQEIQEFYAQIEGLNPGIRTEISIIDNTKGQNKRMHLLGVKAPYYIAFYSEEKDLAQMNAGYIMEQLALFMCTKGYGTCFLGSVKPKFGNPHKGDLKFMITMAFGKSKGSYTRKPVDAKRMDLKELCVYKEVPRQWMKQLLEAARLAPSSYNSQPWRFVVYDNRIHVFAKKHNLNHLGKYEEMNFGVMFSHLMVVAEELWLDVDLIRLEDITHKNFPNNQYVLSAILRT</sequence>
<accession>C9LA81</accession>
<dbReference type="PANTHER" id="PTHR43673">
    <property type="entry name" value="NAD(P)H NITROREDUCTASE YDGI-RELATED"/>
    <property type="match status" value="1"/>
</dbReference>
<dbReference type="GO" id="GO:0016491">
    <property type="term" value="F:oxidoreductase activity"/>
    <property type="evidence" value="ECO:0007669"/>
    <property type="project" value="UniProtKB-KW"/>
</dbReference>
<dbReference type="Gene3D" id="3.40.109.10">
    <property type="entry name" value="NADH Oxidase"/>
    <property type="match status" value="1"/>
</dbReference>
<keyword evidence="5" id="KW-1185">Reference proteome</keyword>
<dbReference type="InterPro" id="IPR000415">
    <property type="entry name" value="Nitroreductase-like"/>
</dbReference>
<keyword evidence="2" id="KW-0560">Oxidoreductase</keyword>
<dbReference type="EMBL" id="ABYU02000030">
    <property type="protein sequence ID" value="EEX20879.1"/>
    <property type="molecule type" value="Genomic_DNA"/>
</dbReference>
<dbReference type="HOGENOM" id="CLU_070562_1_1_9"/>
<reference evidence="4" key="1">
    <citation type="submission" date="2009-09" db="EMBL/GenBank/DDBJ databases">
        <authorList>
            <person name="Weinstock G."/>
            <person name="Sodergren E."/>
            <person name="Clifton S."/>
            <person name="Fulton L."/>
            <person name="Fulton B."/>
            <person name="Courtney L."/>
            <person name="Fronick C."/>
            <person name="Harrison M."/>
            <person name="Strong C."/>
            <person name="Farmer C."/>
            <person name="Delahaunty K."/>
            <person name="Markovic C."/>
            <person name="Hall O."/>
            <person name="Minx P."/>
            <person name="Tomlinson C."/>
            <person name="Mitreva M."/>
            <person name="Nelson J."/>
            <person name="Hou S."/>
            <person name="Wollam A."/>
            <person name="Pepin K.H."/>
            <person name="Johnson M."/>
            <person name="Bhonagiri V."/>
            <person name="Nash W.E."/>
            <person name="Warren W."/>
            <person name="Chinwalla A."/>
            <person name="Mardis E.R."/>
            <person name="Wilson R.K."/>
        </authorList>
    </citation>
    <scope>NUCLEOTIDE SEQUENCE [LARGE SCALE GENOMIC DNA]</scope>
    <source>
        <strain evidence="4">DSM 20583</strain>
    </source>
</reference>
<evidence type="ECO:0000313" key="4">
    <source>
        <dbReference type="EMBL" id="EEX20879.1"/>
    </source>
</evidence>
<feature type="domain" description="Putative nitroreductase TM1586" evidence="3">
    <location>
        <begin position="15"/>
        <end position="233"/>
    </location>
</feature>
<gene>
    <name evidence="4" type="ORF">BLAHAN_06331</name>
</gene>
<dbReference type="Gene3D" id="3.40.109.30">
    <property type="entry name" value="putative nitroreductase (tm1586), domain 2"/>
    <property type="match status" value="1"/>
</dbReference>
<dbReference type="Pfam" id="PF14512">
    <property type="entry name" value="TM1586_NiRdase"/>
    <property type="match status" value="1"/>
</dbReference>
<dbReference type="eggNOG" id="COG0778">
    <property type="taxonomic scope" value="Bacteria"/>
</dbReference>
<dbReference type="InterPro" id="IPR029478">
    <property type="entry name" value="TM1586_NiRdase"/>
</dbReference>
<comment type="caution">
    <text evidence="4">The sequence shown here is derived from an EMBL/GenBank/DDBJ whole genome shotgun (WGS) entry which is preliminary data.</text>
</comment>
<dbReference type="PANTHER" id="PTHR43673:SF10">
    <property type="entry name" value="NADH DEHYDROGENASE_NAD(P)H NITROREDUCTASE XCC3605-RELATED"/>
    <property type="match status" value="1"/>
</dbReference>
<evidence type="ECO:0000256" key="2">
    <source>
        <dbReference type="ARBA" id="ARBA00023002"/>
    </source>
</evidence>
<proteinExistence type="inferred from homology"/>
<comment type="similarity">
    <text evidence="1">Belongs to the nitroreductase family.</text>
</comment>
<dbReference type="STRING" id="537007.BLAHAN_06331"/>
<protein>
    <recommendedName>
        <fullName evidence="3">Putative nitroreductase TM1586 domain-containing protein</fullName>
    </recommendedName>
</protein>
<dbReference type="Proteomes" id="UP000003755">
    <property type="component" value="Unassembled WGS sequence"/>
</dbReference>
<name>C9LA81_BLAHA</name>
<organism evidence="4 5">
    <name type="scientific">Blautia hansenii DSM 20583</name>
    <dbReference type="NCBI Taxonomy" id="537007"/>
    <lineage>
        <taxon>Bacteria</taxon>
        <taxon>Bacillati</taxon>
        <taxon>Bacillota</taxon>
        <taxon>Clostridia</taxon>
        <taxon>Lachnospirales</taxon>
        <taxon>Lachnospiraceae</taxon>
        <taxon>Blautia</taxon>
    </lineage>
</organism>
<evidence type="ECO:0000256" key="1">
    <source>
        <dbReference type="ARBA" id="ARBA00007118"/>
    </source>
</evidence>
<evidence type="ECO:0000313" key="5">
    <source>
        <dbReference type="Proteomes" id="UP000003755"/>
    </source>
</evidence>
<evidence type="ECO:0000259" key="3">
    <source>
        <dbReference type="Pfam" id="PF14512"/>
    </source>
</evidence>